<dbReference type="Proteomes" id="UP000053259">
    <property type="component" value="Unassembled WGS sequence"/>
</dbReference>
<accession>A0A0D1XSY2</accession>
<dbReference type="InParanoid" id="A0A0D1XSY2"/>
<dbReference type="VEuPathDB" id="FungiDB:PV09_03040"/>
<evidence type="ECO:0000313" key="1">
    <source>
        <dbReference type="EMBL" id="KIW05836.1"/>
    </source>
</evidence>
<dbReference type="EMBL" id="KN847536">
    <property type="protein sequence ID" value="KIW05836.1"/>
    <property type="molecule type" value="Genomic_DNA"/>
</dbReference>
<dbReference type="RefSeq" id="XP_016215705.1">
    <property type="nucleotide sequence ID" value="XM_016356182.1"/>
</dbReference>
<reference evidence="1 2" key="1">
    <citation type="submission" date="2015-01" db="EMBL/GenBank/DDBJ databases">
        <title>The Genome Sequence of Ochroconis gallopava CBS43764.</title>
        <authorList>
            <consortium name="The Broad Institute Genomics Platform"/>
            <person name="Cuomo C."/>
            <person name="de Hoog S."/>
            <person name="Gorbushina A."/>
            <person name="Stielow B."/>
            <person name="Teixiera M."/>
            <person name="Abouelleil A."/>
            <person name="Chapman S.B."/>
            <person name="Priest M."/>
            <person name="Young S.K."/>
            <person name="Wortman J."/>
            <person name="Nusbaum C."/>
            <person name="Birren B."/>
        </authorList>
    </citation>
    <scope>NUCLEOTIDE SEQUENCE [LARGE SCALE GENOMIC DNA]</scope>
    <source>
        <strain evidence="1 2">CBS 43764</strain>
    </source>
</reference>
<proteinExistence type="predicted"/>
<dbReference type="GeneID" id="27311013"/>
<organism evidence="1 2">
    <name type="scientific">Verruconis gallopava</name>
    <dbReference type="NCBI Taxonomy" id="253628"/>
    <lineage>
        <taxon>Eukaryota</taxon>
        <taxon>Fungi</taxon>
        <taxon>Dikarya</taxon>
        <taxon>Ascomycota</taxon>
        <taxon>Pezizomycotina</taxon>
        <taxon>Dothideomycetes</taxon>
        <taxon>Pleosporomycetidae</taxon>
        <taxon>Venturiales</taxon>
        <taxon>Sympoventuriaceae</taxon>
        <taxon>Verruconis</taxon>
    </lineage>
</organism>
<protein>
    <recommendedName>
        <fullName evidence="3">F-box domain-containing protein</fullName>
    </recommendedName>
</protein>
<dbReference type="OrthoDB" id="62952at2759"/>
<sequence length="268" mass="30858">MKHDMYSVLRQTSFISRDIKTAAQESKSDNNLPGFFKLPRELRDEIYGYVLASGADWIRPIGHRAAESLRASHGATRRFNLSSGNETWPFATGREYITTVVLDNSILMVNRQIHEEAKKRMLESNPVLLGCRYPESHEESECIVRRYPEAARNARTLAVYFRTAIEIVDVEICGLEILQILANRINLKSVRFLCGDGLEKPCSNRLEYKDIIKASPVHARLSQLMNIKVHDFLSVEFQDMPQRICLRLCRVDDKDILIWLGEHTNHSR</sequence>
<evidence type="ECO:0000313" key="2">
    <source>
        <dbReference type="Proteomes" id="UP000053259"/>
    </source>
</evidence>
<dbReference type="AlphaFoldDB" id="A0A0D1XSY2"/>
<evidence type="ECO:0008006" key="3">
    <source>
        <dbReference type="Google" id="ProtNLM"/>
    </source>
</evidence>
<dbReference type="HOGENOM" id="CLU_1039004_0_0_1"/>
<gene>
    <name evidence="1" type="ORF">PV09_03040</name>
</gene>
<keyword evidence="2" id="KW-1185">Reference proteome</keyword>
<name>A0A0D1XSY2_9PEZI</name>